<reference evidence="2 3" key="1">
    <citation type="submission" date="2023-01" db="EMBL/GenBank/DDBJ databases">
        <title>Analysis of 21 Apiospora genomes using comparative genomics revels a genus with tremendous synthesis potential of carbohydrate active enzymes and secondary metabolites.</title>
        <authorList>
            <person name="Sorensen T."/>
        </authorList>
    </citation>
    <scope>NUCLEOTIDE SEQUENCE [LARGE SCALE GENOMIC DNA]</scope>
    <source>
        <strain evidence="2 3">CBS 135458</strain>
    </source>
</reference>
<feature type="region of interest" description="Disordered" evidence="1">
    <location>
        <begin position="17"/>
        <end position="65"/>
    </location>
</feature>
<dbReference type="GeneID" id="92091098"/>
<evidence type="ECO:0000313" key="3">
    <source>
        <dbReference type="Proteomes" id="UP001480595"/>
    </source>
</evidence>
<gene>
    <name evidence="2" type="ORF">PG994_006626</name>
</gene>
<evidence type="ECO:0000256" key="1">
    <source>
        <dbReference type="SAM" id="MobiDB-lite"/>
    </source>
</evidence>
<protein>
    <submittedName>
        <fullName evidence="2">Uncharacterized protein</fullName>
    </submittedName>
</protein>
<sequence>MTTSYIRKKLFRASGSGSTTTQIVTAGTKRPREDDDADGHNDDDDLLSLHSTPRSRFRHGRLPGLPSARPRTRFSPIGCETWAYPLAGGVVYGFFTAVQLKQMGLSNMEEADRSSGDDGAEEDRLSLVLLRQGAHWWPSWRFYCRHRDNLRRMPYGFHFPPSVHTAYTAPEAAVLGKGKGRKGEVWVLKASEDVVLYGDSERDVINPPLPGIPEDWYARVNLATTPGERCKVFKQYGATYYENWKECEDMPKTLEEGVQRGKEYEALLRRMEDTNYVRRWMEHGATDWPAKVV</sequence>
<accession>A0ABR1VIE8</accession>
<dbReference type="EMBL" id="JAQQWL010000006">
    <property type="protein sequence ID" value="KAK8070010.1"/>
    <property type="molecule type" value="Genomic_DNA"/>
</dbReference>
<feature type="compositionally biased region" description="Acidic residues" evidence="1">
    <location>
        <begin position="34"/>
        <end position="46"/>
    </location>
</feature>
<name>A0ABR1VIE8_9PEZI</name>
<comment type="caution">
    <text evidence="2">The sequence shown here is derived from an EMBL/GenBank/DDBJ whole genome shotgun (WGS) entry which is preliminary data.</text>
</comment>
<organism evidence="2 3">
    <name type="scientific">Apiospora phragmitis</name>
    <dbReference type="NCBI Taxonomy" id="2905665"/>
    <lineage>
        <taxon>Eukaryota</taxon>
        <taxon>Fungi</taxon>
        <taxon>Dikarya</taxon>
        <taxon>Ascomycota</taxon>
        <taxon>Pezizomycotina</taxon>
        <taxon>Sordariomycetes</taxon>
        <taxon>Xylariomycetidae</taxon>
        <taxon>Amphisphaeriales</taxon>
        <taxon>Apiosporaceae</taxon>
        <taxon>Apiospora</taxon>
    </lineage>
</organism>
<dbReference type="RefSeq" id="XP_066717304.1">
    <property type="nucleotide sequence ID" value="XM_066858035.1"/>
</dbReference>
<evidence type="ECO:0000313" key="2">
    <source>
        <dbReference type="EMBL" id="KAK8070010.1"/>
    </source>
</evidence>
<proteinExistence type="predicted"/>
<dbReference type="Proteomes" id="UP001480595">
    <property type="component" value="Unassembled WGS sequence"/>
</dbReference>
<keyword evidence="3" id="KW-1185">Reference proteome</keyword>